<evidence type="ECO:0000259" key="10">
    <source>
        <dbReference type="PROSITE" id="PS50011"/>
    </source>
</evidence>
<dbReference type="PANTHER" id="PTHR45637">
    <property type="entry name" value="FLIPPASE KINASE 1-RELATED"/>
    <property type="match status" value="1"/>
</dbReference>
<evidence type="ECO:0000256" key="2">
    <source>
        <dbReference type="ARBA" id="ARBA00022527"/>
    </source>
</evidence>
<keyword evidence="5 11" id="KW-0418">Kinase</keyword>
<evidence type="ECO:0000313" key="11">
    <source>
        <dbReference type="EMBL" id="GER47809.1"/>
    </source>
</evidence>
<name>A0A5A7QRY5_STRAF</name>
<evidence type="ECO:0000256" key="8">
    <source>
        <dbReference type="ARBA" id="ARBA00048679"/>
    </source>
</evidence>
<gene>
    <name evidence="11" type="ORF">STAS_24942</name>
</gene>
<dbReference type="EMBL" id="BKCP01008070">
    <property type="protein sequence ID" value="GER47809.1"/>
    <property type="molecule type" value="Genomic_DNA"/>
</dbReference>
<keyword evidence="3" id="KW-0808">Transferase</keyword>
<organism evidence="11 12">
    <name type="scientific">Striga asiatica</name>
    <name type="common">Asiatic witchweed</name>
    <name type="synonym">Buchnera asiatica</name>
    <dbReference type="NCBI Taxonomy" id="4170"/>
    <lineage>
        <taxon>Eukaryota</taxon>
        <taxon>Viridiplantae</taxon>
        <taxon>Streptophyta</taxon>
        <taxon>Embryophyta</taxon>
        <taxon>Tracheophyta</taxon>
        <taxon>Spermatophyta</taxon>
        <taxon>Magnoliopsida</taxon>
        <taxon>eudicotyledons</taxon>
        <taxon>Gunneridae</taxon>
        <taxon>Pentapetalae</taxon>
        <taxon>asterids</taxon>
        <taxon>lamiids</taxon>
        <taxon>Lamiales</taxon>
        <taxon>Orobanchaceae</taxon>
        <taxon>Buchnereae</taxon>
        <taxon>Striga</taxon>
    </lineage>
</organism>
<protein>
    <recommendedName>
        <fullName evidence="1">non-specific serine/threonine protein kinase</fullName>
        <ecNumber evidence="1">2.7.11.1</ecNumber>
    </recommendedName>
</protein>
<evidence type="ECO:0000256" key="1">
    <source>
        <dbReference type="ARBA" id="ARBA00012513"/>
    </source>
</evidence>
<dbReference type="OrthoDB" id="432483at2759"/>
<comment type="catalytic activity">
    <reaction evidence="7">
        <text>L-threonyl-[protein] + ATP = O-phospho-L-threonyl-[protein] + ADP + H(+)</text>
        <dbReference type="Rhea" id="RHEA:46608"/>
        <dbReference type="Rhea" id="RHEA-COMP:11060"/>
        <dbReference type="Rhea" id="RHEA-COMP:11605"/>
        <dbReference type="ChEBI" id="CHEBI:15378"/>
        <dbReference type="ChEBI" id="CHEBI:30013"/>
        <dbReference type="ChEBI" id="CHEBI:30616"/>
        <dbReference type="ChEBI" id="CHEBI:61977"/>
        <dbReference type="ChEBI" id="CHEBI:456216"/>
        <dbReference type="EC" id="2.7.11.1"/>
    </reaction>
</comment>
<feature type="compositionally biased region" description="Basic and acidic residues" evidence="9">
    <location>
        <begin position="278"/>
        <end position="292"/>
    </location>
</feature>
<dbReference type="PROSITE" id="PS50011">
    <property type="entry name" value="PROTEIN_KINASE_DOM"/>
    <property type="match status" value="1"/>
</dbReference>
<dbReference type="SUPFAM" id="SSF56112">
    <property type="entry name" value="Protein kinase-like (PK-like)"/>
    <property type="match status" value="1"/>
</dbReference>
<feature type="region of interest" description="Disordered" evidence="9">
    <location>
        <begin position="251"/>
        <end position="299"/>
    </location>
</feature>
<sequence>MTRFGDYIQLSGTWELKLETKTLERDTPNENLHRCELHLREAMLLQLHTSSLPMTPHLLQIPHIASKPLALTRHVNCPFALGPLASNPAFSTRNPQRQKPPVGQDGNYFDENSSCVGCRANRSSVNVVCRNPRVFTPEIMKGDGYGSSVYWWTFGIFLYELLHGKMPFKGDTEIKQHPFFKRVNWALVRSTGPHQIPKPVYFKWLNETLRPSNQKGAVTHRAHTWMVVAFSPAGFESMVTKETGPTMALLSWENATEPSEKRSRSKMGRTSRKGPTAAEERAAAAAEERAAERAAAAAV</sequence>
<keyword evidence="2" id="KW-0723">Serine/threonine-protein kinase</keyword>
<dbReference type="GO" id="GO:0005524">
    <property type="term" value="F:ATP binding"/>
    <property type="evidence" value="ECO:0007669"/>
    <property type="project" value="UniProtKB-KW"/>
</dbReference>
<feature type="domain" description="Protein kinase" evidence="10">
    <location>
        <begin position="1"/>
        <end position="226"/>
    </location>
</feature>
<dbReference type="Gene3D" id="1.10.510.10">
    <property type="entry name" value="Transferase(Phosphotransferase) domain 1"/>
    <property type="match status" value="1"/>
</dbReference>
<evidence type="ECO:0000256" key="9">
    <source>
        <dbReference type="SAM" id="MobiDB-lite"/>
    </source>
</evidence>
<dbReference type="EC" id="2.7.11.1" evidence="1"/>
<dbReference type="InterPro" id="IPR011009">
    <property type="entry name" value="Kinase-like_dom_sf"/>
</dbReference>
<evidence type="ECO:0000256" key="5">
    <source>
        <dbReference type="ARBA" id="ARBA00022777"/>
    </source>
</evidence>
<comment type="caution">
    <text evidence="11">The sequence shown here is derived from an EMBL/GenBank/DDBJ whole genome shotgun (WGS) entry which is preliminary data.</text>
</comment>
<accession>A0A5A7QRY5</accession>
<reference evidence="12" key="1">
    <citation type="journal article" date="2019" name="Curr. Biol.">
        <title>Genome Sequence of Striga asiatica Provides Insight into the Evolution of Plant Parasitism.</title>
        <authorList>
            <person name="Yoshida S."/>
            <person name="Kim S."/>
            <person name="Wafula E.K."/>
            <person name="Tanskanen J."/>
            <person name="Kim Y.M."/>
            <person name="Honaas L."/>
            <person name="Yang Z."/>
            <person name="Spallek T."/>
            <person name="Conn C.E."/>
            <person name="Ichihashi Y."/>
            <person name="Cheong K."/>
            <person name="Cui S."/>
            <person name="Der J.P."/>
            <person name="Gundlach H."/>
            <person name="Jiao Y."/>
            <person name="Hori C."/>
            <person name="Ishida J.K."/>
            <person name="Kasahara H."/>
            <person name="Kiba T."/>
            <person name="Kim M.S."/>
            <person name="Koo N."/>
            <person name="Laohavisit A."/>
            <person name="Lee Y.H."/>
            <person name="Lumba S."/>
            <person name="McCourt P."/>
            <person name="Mortimer J.C."/>
            <person name="Mutuku J.M."/>
            <person name="Nomura T."/>
            <person name="Sasaki-Sekimoto Y."/>
            <person name="Seto Y."/>
            <person name="Wang Y."/>
            <person name="Wakatake T."/>
            <person name="Sakakibara H."/>
            <person name="Demura T."/>
            <person name="Yamaguchi S."/>
            <person name="Yoneyama K."/>
            <person name="Manabe R.I."/>
            <person name="Nelson D.C."/>
            <person name="Schulman A.H."/>
            <person name="Timko M.P."/>
            <person name="dePamphilis C.W."/>
            <person name="Choi D."/>
            <person name="Shirasu K."/>
        </authorList>
    </citation>
    <scope>NUCLEOTIDE SEQUENCE [LARGE SCALE GENOMIC DNA]</scope>
    <source>
        <strain evidence="12">cv. UVA1</strain>
    </source>
</reference>
<proteinExistence type="predicted"/>
<evidence type="ECO:0000256" key="7">
    <source>
        <dbReference type="ARBA" id="ARBA00047899"/>
    </source>
</evidence>
<keyword evidence="4" id="KW-0547">Nucleotide-binding</keyword>
<dbReference type="AlphaFoldDB" id="A0A5A7QRY5"/>
<evidence type="ECO:0000256" key="3">
    <source>
        <dbReference type="ARBA" id="ARBA00022679"/>
    </source>
</evidence>
<comment type="catalytic activity">
    <reaction evidence="8">
        <text>L-seryl-[protein] + ATP = O-phospho-L-seryl-[protein] + ADP + H(+)</text>
        <dbReference type="Rhea" id="RHEA:17989"/>
        <dbReference type="Rhea" id="RHEA-COMP:9863"/>
        <dbReference type="Rhea" id="RHEA-COMP:11604"/>
        <dbReference type="ChEBI" id="CHEBI:15378"/>
        <dbReference type="ChEBI" id="CHEBI:29999"/>
        <dbReference type="ChEBI" id="CHEBI:30616"/>
        <dbReference type="ChEBI" id="CHEBI:83421"/>
        <dbReference type="ChEBI" id="CHEBI:456216"/>
        <dbReference type="EC" id="2.7.11.1"/>
    </reaction>
</comment>
<dbReference type="InterPro" id="IPR000719">
    <property type="entry name" value="Prot_kinase_dom"/>
</dbReference>
<evidence type="ECO:0000313" key="12">
    <source>
        <dbReference type="Proteomes" id="UP000325081"/>
    </source>
</evidence>
<feature type="compositionally biased region" description="Polar residues" evidence="9">
    <location>
        <begin position="88"/>
        <end position="97"/>
    </location>
</feature>
<dbReference type="Proteomes" id="UP000325081">
    <property type="component" value="Unassembled WGS sequence"/>
</dbReference>
<evidence type="ECO:0000256" key="4">
    <source>
        <dbReference type="ARBA" id="ARBA00022741"/>
    </source>
</evidence>
<keyword evidence="12" id="KW-1185">Reference proteome</keyword>
<feature type="compositionally biased region" description="Basic residues" evidence="9">
    <location>
        <begin position="263"/>
        <end position="272"/>
    </location>
</feature>
<feature type="region of interest" description="Disordered" evidence="9">
    <location>
        <begin position="88"/>
        <end position="107"/>
    </location>
</feature>
<evidence type="ECO:0000256" key="6">
    <source>
        <dbReference type="ARBA" id="ARBA00022840"/>
    </source>
</evidence>
<dbReference type="GO" id="GO:0004674">
    <property type="term" value="F:protein serine/threonine kinase activity"/>
    <property type="evidence" value="ECO:0007669"/>
    <property type="project" value="UniProtKB-KW"/>
</dbReference>
<keyword evidence="6" id="KW-0067">ATP-binding</keyword>